<accession>A0A3P1S8Y0</accession>
<evidence type="ECO:0000313" key="1">
    <source>
        <dbReference type="EMBL" id="RRC93320.1"/>
    </source>
</evidence>
<name>A0A3P1S8Y0_STRSA</name>
<gene>
    <name evidence="1" type="ORF">EII39_02155</name>
</gene>
<comment type="caution">
    <text evidence="1">The sequence shown here is derived from an EMBL/GenBank/DDBJ whole genome shotgun (WGS) entry which is preliminary data.</text>
</comment>
<evidence type="ECO:0000313" key="2">
    <source>
        <dbReference type="Proteomes" id="UP000277597"/>
    </source>
</evidence>
<proteinExistence type="predicted"/>
<sequence length="65" mass="7889">MNVLKRNNVFCFKSYILPTSLYLFLWSTFFKQTYSTVAEFEKNTRLYNPIQNKIKEIFHSKKVET</sequence>
<dbReference type="EMBL" id="RQZI01000002">
    <property type="protein sequence ID" value="RRC93320.1"/>
    <property type="molecule type" value="Genomic_DNA"/>
</dbReference>
<protein>
    <submittedName>
        <fullName evidence="1">Uncharacterized protein</fullName>
    </submittedName>
</protein>
<dbReference type="AlphaFoldDB" id="A0A3P1S8Y0"/>
<reference evidence="1 2" key="1">
    <citation type="submission" date="2018-11" db="EMBL/GenBank/DDBJ databases">
        <title>Genomes From Bacteria Associated with the Canine Oral Cavity: a Test Case for Automated Genome-Based Taxonomic Assignment.</title>
        <authorList>
            <person name="Coil D.A."/>
            <person name="Jospin G."/>
            <person name="Darling A.E."/>
            <person name="Wallis C."/>
            <person name="Davis I.J."/>
            <person name="Harris S."/>
            <person name="Eisen J.A."/>
            <person name="Holcombe L.J."/>
            <person name="O'Flynn C."/>
        </authorList>
    </citation>
    <scope>NUCLEOTIDE SEQUENCE [LARGE SCALE GENOMIC DNA]</scope>
    <source>
        <strain evidence="1 2">OH953</strain>
    </source>
</reference>
<dbReference type="Proteomes" id="UP000277597">
    <property type="component" value="Unassembled WGS sequence"/>
</dbReference>
<organism evidence="1 2">
    <name type="scientific">Streptococcus sanguinis</name>
    <dbReference type="NCBI Taxonomy" id="1305"/>
    <lineage>
        <taxon>Bacteria</taxon>
        <taxon>Bacillati</taxon>
        <taxon>Bacillota</taxon>
        <taxon>Bacilli</taxon>
        <taxon>Lactobacillales</taxon>
        <taxon>Streptococcaceae</taxon>
        <taxon>Streptococcus</taxon>
    </lineage>
</organism>